<evidence type="ECO:0000256" key="1">
    <source>
        <dbReference type="ARBA" id="ARBA00001946"/>
    </source>
</evidence>
<evidence type="ECO:0000256" key="3">
    <source>
        <dbReference type="ARBA" id="ARBA00009184"/>
    </source>
</evidence>
<evidence type="ECO:0000256" key="2">
    <source>
        <dbReference type="ARBA" id="ARBA00005135"/>
    </source>
</evidence>
<keyword evidence="7" id="KW-0479">Metal-binding</keyword>
<dbReference type="SFLD" id="SFLDG01136">
    <property type="entry name" value="C1.6:_Phosphoserine_Phosphatas"/>
    <property type="match status" value="1"/>
</dbReference>
<gene>
    <name evidence="15" type="ORF">GCM10007878_16690</name>
</gene>
<comment type="caution">
    <text evidence="15">The sequence shown here is derived from an EMBL/GenBank/DDBJ whole genome shotgun (WGS) entry which is preliminary data.</text>
</comment>
<keyword evidence="10" id="KW-0718">Serine biosynthesis</keyword>
<dbReference type="Pfam" id="PF13740">
    <property type="entry name" value="ACT_6"/>
    <property type="match status" value="1"/>
</dbReference>
<dbReference type="SFLD" id="SFLDS00003">
    <property type="entry name" value="Haloacid_Dehalogenase"/>
    <property type="match status" value="1"/>
</dbReference>
<comment type="pathway">
    <text evidence="2">Amino-acid biosynthesis; L-serine biosynthesis; L-serine from 3-phospho-D-glycerate: step 3/3.</text>
</comment>
<dbReference type="NCBIfam" id="TIGR01488">
    <property type="entry name" value="HAD-SF-IB"/>
    <property type="match status" value="1"/>
</dbReference>
<dbReference type="InterPro" id="IPR036412">
    <property type="entry name" value="HAD-like_sf"/>
</dbReference>
<dbReference type="InterPro" id="IPR004469">
    <property type="entry name" value="PSP"/>
</dbReference>
<dbReference type="SUPFAM" id="SSF56784">
    <property type="entry name" value="HAD-like"/>
    <property type="match status" value="1"/>
</dbReference>
<evidence type="ECO:0000256" key="11">
    <source>
        <dbReference type="ARBA" id="ARBA00031693"/>
    </source>
</evidence>
<dbReference type="SFLD" id="SFLDF00029">
    <property type="entry name" value="phosphoserine_phosphatase"/>
    <property type="match status" value="1"/>
</dbReference>
<evidence type="ECO:0000259" key="14">
    <source>
        <dbReference type="PROSITE" id="PS51671"/>
    </source>
</evidence>
<comment type="catalytic activity">
    <reaction evidence="12">
        <text>O-phospho-L-serine + H2O = L-serine + phosphate</text>
        <dbReference type="Rhea" id="RHEA:21208"/>
        <dbReference type="ChEBI" id="CHEBI:15377"/>
        <dbReference type="ChEBI" id="CHEBI:33384"/>
        <dbReference type="ChEBI" id="CHEBI:43474"/>
        <dbReference type="ChEBI" id="CHEBI:57524"/>
        <dbReference type="EC" id="3.1.3.3"/>
    </reaction>
</comment>
<protein>
    <recommendedName>
        <fullName evidence="5">Phosphoserine phosphatase</fullName>
        <ecNumber evidence="4">3.1.3.3</ecNumber>
    </recommendedName>
    <alternativeName>
        <fullName evidence="11">O-phosphoserine phosphohydrolase</fullName>
    </alternativeName>
</protein>
<dbReference type="SFLD" id="SFLDG01137">
    <property type="entry name" value="C1.6.1:_Phosphoserine_Phosphat"/>
    <property type="match status" value="1"/>
</dbReference>
<dbReference type="RefSeq" id="WP_027851080.1">
    <property type="nucleotide sequence ID" value="NZ_BSOR01000028.1"/>
</dbReference>
<name>A0ABQ5ZZY0_9GAMM</name>
<keyword evidence="8" id="KW-0378">Hydrolase</keyword>
<evidence type="ECO:0000256" key="8">
    <source>
        <dbReference type="ARBA" id="ARBA00022801"/>
    </source>
</evidence>
<dbReference type="InterPro" id="IPR049148">
    <property type="entry name" value="PSP_ACT"/>
</dbReference>
<evidence type="ECO:0000256" key="7">
    <source>
        <dbReference type="ARBA" id="ARBA00022723"/>
    </source>
</evidence>
<dbReference type="PANTHER" id="PTHR43344:SF2">
    <property type="entry name" value="PHOSPHOSERINE PHOSPHATASE"/>
    <property type="match status" value="1"/>
</dbReference>
<dbReference type="CDD" id="cd07500">
    <property type="entry name" value="HAD_PSP"/>
    <property type="match status" value="1"/>
</dbReference>
<dbReference type="PROSITE" id="PS51671">
    <property type="entry name" value="ACT"/>
    <property type="match status" value="1"/>
</dbReference>
<accession>A0ABQ5ZZY0</accession>
<dbReference type="Proteomes" id="UP001156682">
    <property type="component" value="Unassembled WGS sequence"/>
</dbReference>
<dbReference type="InterPro" id="IPR002912">
    <property type="entry name" value="ACT_dom"/>
</dbReference>
<evidence type="ECO:0000313" key="15">
    <source>
        <dbReference type="EMBL" id="GLR64231.1"/>
    </source>
</evidence>
<dbReference type="NCBIfam" id="TIGR00338">
    <property type="entry name" value="serB"/>
    <property type="match status" value="1"/>
</dbReference>
<dbReference type="InterPro" id="IPR045865">
    <property type="entry name" value="ACT-like_dom_sf"/>
</dbReference>
<keyword evidence="6" id="KW-0028">Amino-acid biosynthesis</keyword>
<dbReference type="Pfam" id="PF21086">
    <property type="entry name" value="ACT_PSP_2"/>
    <property type="match status" value="1"/>
</dbReference>
<dbReference type="Gene3D" id="3.40.50.1000">
    <property type="entry name" value="HAD superfamily/HAD-like"/>
    <property type="match status" value="1"/>
</dbReference>
<proteinExistence type="inferred from homology"/>
<evidence type="ECO:0000256" key="12">
    <source>
        <dbReference type="ARBA" id="ARBA00048138"/>
    </source>
</evidence>
<dbReference type="Pfam" id="PF12710">
    <property type="entry name" value="HAD"/>
    <property type="match status" value="1"/>
</dbReference>
<comment type="cofactor">
    <cofactor evidence="1">
        <name>Mg(2+)</name>
        <dbReference type="ChEBI" id="CHEBI:18420"/>
    </cofactor>
</comment>
<dbReference type="InterPro" id="IPR050582">
    <property type="entry name" value="HAD-like_SerB"/>
</dbReference>
<evidence type="ECO:0000313" key="16">
    <source>
        <dbReference type="Proteomes" id="UP001156682"/>
    </source>
</evidence>
<dbReference type="EC" id="3.1.3.3" evidence="4"/>
<dbReference type="Gene3D" id="3.30.70.260">
    <property type="match status" value="2"/>
</dbReference>
<keyword evidence="16" id="KW-1185">Reference proteome</keyword>
<evidence type="ECO:0000256" key="6">
    <source>
        <dbReference type="ARBA" id="ARBA00022605"/>
    </source>
</evidence>
<evidence type="ECO:0000256" key="9">
    <source>
        <dbReference type="ARBA" id="ARBA00022842"/>
    </source>
</evidence>
<evidence type="ECO:0000256" key="10">
    <source>
        <dbReference type="ARBA" id="ARBA00023299"/>
    </source>
</evidence>
<dbReference type="PANTHER" id="PTHR43344">
    <property type="entry name" value="PHOSPHOSERINE PHOSPHATASE"/>
    <property type="match status" value="1"/>
</dbReference>
<evidence type="ECO:0000256" key="13">
    <source>
        <dbReference type="ARBA" id="ARBA00048523"/>
    </source>
</evidence>
<keyword evidence="9" id="KW-0460">Magnesium</keyword>
<evidence type="ECO:0000256" key="5">
    <source>
        <dbReference type="ARBA" id="ARBA00015196"/>
    </source>
</evidence>
<evidence type="ECO:0000256" key="4">
    <source>
        <dbReference type="ARBA" id="ARBA00012640"/>
    </source>
</evidence>
<reference evidence="16" key="1">
    <citation type="journal article" date="2019" name="Int. J. Syst. Evol. Microbiol.">
        <title>The Global Catalogue of Microorganisms (GCM) 10K type strain sequencing project: providing services to taxonomists for standard genome sequencing and annotation.</title>
        <authorList>
            <consortium name="The Broad Institute Genomics Platform"/>
            <consortium name="The Broad Institute Genome Sequencing Center for Infectious Disease"/>
            <person name="Wu L."/>
            <person name="Ma J."/>
        </authorList>
    </citation>
    <scope>NUCLEOTIDE SEQUENCE [LARGE SCALE GENOMIC DNA]</scope>
    <source>
        <strain evidence="16">NBRC 100033</strain>
    </source>
</reference>
<dbReference type="InterPro" id="IPR023214">
    <property type="entry name" value="HAD_sf"/>
</dbReference>
<dbReference type="EMBL" id="BSOR01000028">
    <property type="protein sequence ID" value="GLR64231.1"/>
    <property type="molecule type" value="Genomic_DNA"/>
</dbReference>
<comment type="similarity">
    <text evidence="3">Belongs to the HAD-like hydrolase superfamily. SerB family.</text>
</comment>
<dbReference type="SUPFAM" id="SSF55021">
    <property type="entry name" value="ACT-like"/>
    <property type="match status" value="2"/>
</dbReference>
<feature type="domain" description="ACT" evidence="14">
    <location>
        <begin position="10"/>
        <end position="87"/>
    </location>
</feature>
<organism evidence="15 16">
    <name type="scientific">Marinospirillum insulare</name>
    <dbReference type="NCBI Taxonomy" id="217169"/>
    <lineage>
        <taxon>Bacteria</taxon>
        <taxon>Pseudomonadati</taxon>
        <taxon>Pseudomonadota</taxon>
        <taxon>Gammaproteobacteria</taxon>
        <taxon>Oceanospirillales</taxon>
        <taxon>Oceanospirillaceae</taxon>
        <taxon>Marinospirillum</taxon>
    </lineage>
</organism>
<dbReference type="CDD" id="cd04870">
    <property type="entry name" value="ACT_PSP_1"/>
    <property type="match status" value="1"/>
</dbReference>
<dbReference type="CDD" id="cd04871">
    <property type="entry name" value="ACT_PSP_2"/>
    <property type="match status" value="1"/>
</dbReference>
<sequence>MKTQDRSIVLINLSGHDRPGITSAISEILASYGVDILDIGQAVIHDTLALGLLAHLPVSAQNSPVLQELLFKAHEWGMQIRFSPVSETSYEHWVGGQGKGRYIVTLLGRRITAEQIARVTRTVAENGLNIDRIHRLSGRVSMSHIEQQGRACVEFSVRGDTLDTAELRRHFLALAGELEVDIAVQEDNIYRRNRRLVVFDMDSTLIEAEVIDELAIEAGVGDQVAAITERAMCGELDFSESFRARVALLKGLDASVLAKVAERLPVTEGAEKLVSTLKRLGYRTAILSGGFSYFGEYLQNKLGIDEVHANQLEVEDGKVTGRVVGQVVDGERKAQLLQEIANKEGIDLEQAIAVGDGANDLPMLGLAGLGIAFRAKPVVRENARHALSTLGLDAILYLIGFSDRDLDQNQDQDA</sequence>
<comment type="catalytic activity">
    <reaction evidence="13">
        <text>O-phospho-D-serine + H2O = D-serine + phosphate</text>
        <dbReference type="Rhea" id="RHEA:24873"/>
        <dbReference type="ChEBI" id="CHEBI:15377"/>
        <dbReference type="ChEBI" id="CHEBI:35247"/>
        <dbReference type="ChEBI" id="CHEBI:43474"/>
        <dbReference type="ChEBI" id="CHEBI:58680"/>
        <dbReference type="EC" id="3.1.3.3"/>
    </reaction>
</comment>